<reference evidence="1 2" key="1">
    <citation type="journal article" date="2020" name="Nature">
        <title>Isolation of an archaeon at the prokaryote-eukaryote interface.</title>
        <authorList>
            <person name="Imachi H."/>
            <person name="Nobu M.K."/>
            <person name="Nakahara N."/>
            <person name="Morono Y."/>
            <person name="Ogawara M."/>
            <person name="Takaki Y."/>
            <person name="Takano Y."/>
            <person name="Uematsu K."/>
            <person name="Ikuta T."/>
            <person name="Ito M."/>
            <person name="Matsui Y."/>
            <person name="Miyazaki M."/>
            <person name="Murata K."/>
            <person name="Saito Y."/>
            <person name="Sakai S."/>
            <person name="Song C."/>
            <person name="Tasumi E."/>
            <person name="Yamanaka Y."/>
            <person name="Yamaguchi T."/>
            <person name="Kamagata Y."/>
            <person name="Tamaki H."/>
            <person name="Takai K."/>
        </authorList>
    </citation>
    <scope>NUCLEOTIDE SEQUENCE [LARGE SCALE GENOMIC DNA]</scope>
    <source>
        <strain evidence="1 2">MK-D1</strain>
    </source>
</reference>
<dbReference type="AlphaFoldDB" id="A0A5B9DAR8"/>
<sequence>MYQEVSSISSLDNEQLHLVFSEQLDLLGLTSKQKRKVNSSQNTKERVILTLISSMLTKSSLEIGKKHLNVISTSIYSVLSSIKASQDTDTALNNAIEIFMPESRKFPLSASRQAVTDNVIQDSKPNLDDKLNENYTACMKELNEFNGKSKEVILAIDTTPEETRSKYLNDQYSFVHIGQNNTWKRGFTYSSVYDCTNQLFISTLHQNYHKPKYENTTIQAFIGQLQNSCKIVEGAGSEVKFIDADRGYYNGELFTAAYFNQISSKCKHNDNIRVIVPKKFAREKVRKKVAFLEDPNSKEVFMDYINLSKYTHPSLKGYCEASEMKTYDSMYHIPVVLVAVVDGYQTNRNRKLKDLKHEWMVTKKNIKSSEDRIDEYQKEYIDLQKQAGIKNPSIIKKITQRKRTKFRNSQLYKKYKQIIKSMEYLKKLKKNQTLMLNSLMFFTISSTIDEAIKHNTDYFIKLAQVYHERWSIENGFKEGKAKFVRLSRSRKSTQRQWNLELGMILYNRWHVARMRMMLEQERKKVWNKVSWEPRSPYIRRKFEQRYSSILSAESYLLQLLEYGIRIRIEKLLI</sequence>
<dbReference type="GeneID" id="41329931"/>
<name>A0A5B9DAR8_9ARCH</name>
<reference evidence="1 2" key="2">
    <citation type="journal article" date="2024" name="Int. J. Syst. Evol. Microbiol.">
        <title>Promethearchaeum syntrophicum gen. nov., sp. nov., an anaerobic, obligately syntrophic archaeon, the first isolate of the lineage 'Asgard' archaea, and proposal of the new archaeal phylum Promethearchaeota phyl. nov. and kingdom Promethearchaeati regn. nov.</title>
        <authorList>
            <person name="Imachi H."/>
            <person name="Nobu M.K."/>
            <person name="Kato S."/>
            <person name="Takaki Y."/>
            <person name="Miyazaki M."/>
            <person name="Miyata M."/>
            <person name="Ogawara M."/>
            <person name="Saito Y."/>
            <person name="Sakai S."/>
            <person name="Tahara Y.O."/>
            <person name="Takano Y."/>
            <person name="Tasumi E."/>
            <person name="Uematsu K."/>
            <person name="Yoshimura T."/>
            <person name="Itoh T."/>
            <person name="Ohkuma M."/>
            <person name="Takai K."/>
        </authorList>
    </citation>
    <scope>NUCLEOTIDE SEQUENCE [LARGE SCALE GENOMIC DNA]</scope>
    <source>
        <strain evidence="1 2">MK-D1</strain>
    </source>
</reference>
<dbReference type="KEGG" id="psyt:DSAG12_01940"/>
<organism evidence="1 2">
    <name type="scientific">Promethearchaeum syntrophicum</name>
    <dbReference type="NCBI Taxonomy" id="2594042"/>
    <lineage>
        <taxon>Archaea</taxon>
        <taxon>Promethearchaeati</taxon>
        <taxon>Promethearchaeota</taxon>
        <taxon>Promethearchaeia</taxon>
        <taxon>Promethearchaeales</taxon>
        <taxon>Promethearchaeaceae</taxon>
        <taxon>Promethearchaeum</taxon>
    </lineage>
</organism>
<dbReference type="OrthoDB" id="225944at2157"/>
<dbReference type="EMBL" id="CP042905">
    <property type="protein sequence ID" value="QEE16111.1"/>
    <property type="molecule type" value="Genomic_DNA"/>
</dbReference>
<dbReference type="RefSeq" id="WP_147662994.1">
    <property type="nucleotide sequence ID" value="NZ_CP042905.2"/>
</dbReference>
<keyword evidence="2" id="KW-1185">Reference proteome</keyword>
<dbReference type="Proteomes" id="UP000321408">
    <property type="component" value="Chromosome"/>
</dbReference>
<evidence type="ECO:0000313" key="2">
    <source>
        <dbReference type="Proteomes" id="UP000321408"/>
    </source>
</evidence>
<accession>A0A5B9DAR8</accession>
<proteinExistence type="predicted"/>
<evidence type="ECO:0000313" key="1">
    <source>
        <dbReference type="EMBL" id="QEE16111.1"/>
    </source>
</evidence>
<evidence type="ECO:0008006" key="3">
    <source>
        <dbReference type="Google" id="ProtNLM"/>
    </source>
</evidence>
<protein>
    <recommendedName>
        <fullName evidence="3">Transposase DDE domain protein</fullName>
    </recommendedName>
</protein>
<gene>
    <name evidence="1" type="ORF">DSAG12_01940</name>
</gene>